<comment type="caution">
    <text evidence="1">The sequence shown here is derived from an EMBL/GenBank/DDBJ whole genome shotgun (WGS) entry which is preliminary data.</text>
</comment>
<evidence type="ECO:0000313" key="2">
    <source>
        <dbReference type="Proteomes" id="UP000681870"/>
    </source>
</evidence>
<dbReference type="EMBL" id="JAGXBY010000003">
    <property type="protein sequence ID" value="MBS3680717.1"/>
    <property type="molecule type" value="Genomic_DNA"/>
</dbReference>
<evidence type="ECO:0008006" key="3">
    <source>
        <dbReference type="Google" id="ProtNLM"/>
    </source>
</evidence>
<dbReference type="Proteomes" id="UP000681870">
    <property type="component" value="Unassembled WGS sequence"/>
</dbReference>
<protein>
    <recommendedName>
        <fullName evidence="3">Replicative helicase inhibitor G39P N-terminal domain-containing protein</fullName>
    </recommendedName>
</protein>
<reference evidence="1 2" key="1">
    <citation type="submission" date="2021-05" db="EMBL/GenBank/DDBJ databases">
        <title>Ornithinibacillus massiliensis sp. nov.</title>
        <authorList>
            <person name="Iwaza R."/>
            <person name="Lagier J.-C."/>
            <person name="Raoult D."/>
        </authorList>
    </citation>
    <scope>NUCLEOTIDE SEQUENCE [LARGE SCALE GENOMIC DNA]</scope>
    <source>
        <strain evidence="1 2">Marseille-P3601</strain>
    </source>
</reference>
<organism evidence="1 2">
    <name type="scientific">Ornithinibacillus massiliensis</name>
    <dbReference type="NCBI Taxonomy" id="1944633"/>
    <lineage>
        <taxon>Bacteria</taxon>
        <taxon>Bacillati</taxon>
        <taxon>Bacillota</taxon>
        <taxon>Bacilli</taxon>
        <taxon>Bacillales</taxon>
        <taxon>Bacillaceae</taxon>
        <taxon>Ornithinibacillus</taxon>
    </lineage>
</organism>
<dbReference type="RefSeq" id="WP_211741863.1">
    <property type="nucleotide sequence ID" value="NZ_JAGXBY010000003.1"/>
</dbReference>
<sequence>MNRQEAIDILQLIKELYPKFNVKKERMTFLIPLLEKMEYQQVMDNLTHYVSQNPFPPTIADIAAPIQVENDYLEEMQVWAEEAQQVAPEVKARFHKELQNLVRKKSGC</sequence>
<proteinExistence type="predicted"/>
<accession>A0ABS5MFP5</accession>
<keyword evidence="2" id="KW-1185">Reference proteome</keyword>
<dbReference type="SUPFAM" id="SSF89064">
    <property type="entry name" value="Replisome organizer (g39p helicase loader/inhibitor protein)"/>
    <property type="match status" value="1"/>
</dbReference>
<dbReference type="InterPro" id="IPR036173">
    <property type="entry name" value="G39-like_N_sf"/>
</dbReference>
<evidence type="ECO:0000313" key="1">
    <source>
        <dbReference type="EMBL" id="MBS3680717.1"/>
    </source>
</evidence>
<name>A0ABS5MFP5_9BACI</name>
<dbReference type="Gene3D" id="1.10.8.200">
    <property type="entry name" value="Replisome organizer (g39p helicase loader/inhibitor protein)"/>
    <property type="match status" value="1"/>
</dbReference>
<gene>
    <name evidence="1" type="ORF">KGF86_10860</name>
</gene>